<organism evidence="1 2">
    <name type="scientific">Pseudosulfitobacter pseudonitzschiae</name>
    <dbReference type="NCBI Taxonomy" id="1402135"/>
    <lineage>
        <taxon>Bacteria</taxon>
        <taxon>Pseudomonadati</taxon>
        <taxon>Pseudomonadota</taxon>
        <taxon>Alphaproteobacteria</taxon>
        <taxon>Rhodobacterales</taxon>
        <taxon>Roseobacteraceae</taxon>
        <taxon>Pseudosulfitobacter</taxon>
    </lineage>
</organism>
<gene>
    <name evidence="1" type="ORF">SUH3_00110</name>
</gene>
<protein>
    <recommendedName>
        <fullName evidence="3">Phage terminase, small subunit</fullName>
    </recommendedName>
</protein>
<dbReference type="Proteomes" id="UP000027746">
    <property type="component" value="Unassembled WGS sequence"/>
</dbReference>
<evidence type="ECO:0000313" key="1">
    <source>
        <dbReference type="EMBL" id="KEJ97421.1"/>
    </source>
</evidence>
<dbReference type="AlphaFoldDB" id="A0A073J6T6"/>
<dbReference type="Pfam" id="PF05119">
    <property type="entry name" value="Terminase_4"/>
    <property type="match status" value="1"/>
</dbReference>
<proteinExistence type="predicted"/>
<comment type="caution">
    <text evidence="1">The sequence shown here is derived from an EMBL/GenBank/DDBJ whole genome shotgun (WGS) entry which is preliminary data.</text>
</comment>
<keyword evidence="2" id="KW-1185">Reference proteome</keyword>
<name>A0A073J6T6_9RHOB</name>
<sequence>MKGRKPNTGTVVPFKGDAKKHVPDAPDFMSEDARKVWDELAGQLVAKDRLEPHHVHMFAGYCESVSNFIHATHCLVMEGLYYETMTRNGKQQKKTAPWGLQQEALGQMQRIGALFGMSPVDEKRLGAGGQGDLFDDVVSILNGKG</sequence>
<accession>A0A073J6T6</accession>
<dbReference type="RefSeq" id="WP_028956670.1">
    <property type="nucleotide sequence ID" value="NZ_FQVP01000001.1"/>
</dbReference>
<reference evidence="1 2" key="1">
    <citation type="submission" date="2014-01" db="EMBL/GenBank/DDBJ databases">
        <title>Sulfitobacter sp. H3 (MCCC 1A00686) Genome Sequencing.</title>
        <authorList>
            <person name="Lai Q."/>
            <person name="Hong Z."/>
        </authorList>
    </citation>
    <scope>NUCLEOTIDE SEQUENCE [LARGE SCALE GENOMIC DNA]</scope>
    <source>
        <strain evidence="1 2">H3</strain>
    </source>
</reference>
<evidence type="ECO:0008006" key="3">
    <source>
        <dbReference type="Google" id="ProtNLM"/>
    </source>
</evidence>
<dbReference type="InterPro" id="IPR006448">
    <property type="entry name" value="Phage_term_ssu_P27"/>
</dbReference>
<dbReference type="EMBL" id="JAMD01000001">
    <property type="protein sequence ID" value="KEJ97421.1"/>
    <property type="molecule type" value="Genomic_DNA"/>
</dbReference>
<dbReference type="OrthoDB" id="7843333at2"/>
<evidence type="ECO:0000313" key="2">
    <source>
        <dbReference type="Proteomes" id="UP000027746"/>
    </source>
</evidence>